<feature type="transmembrane region" description="Helical" evidence="5">
    <location>
        <begin position="69"/>
        <end position="87"/>
    </location>
</feature>
<dbReference type="EMBL" id="JBHTCS010000017">
    <property type="protein sequence ID" value="MFC7449236.1"/>
    <property type="molecule type" value="Genomic_DNA"/>
</dbReference>
<keyword evidence="7" id="KW-1185">Reference proteome</keyword>
<accession>A0ABW2RZE0</accession>
<reference evidence="7" key="1">
    <citation type="journal article" date="2019" name="Int. J. Syst. Evol. Microbiol.">
        <title>The Global Catalogue of Microorganisms (GCM) 10K type strain sequencing project: providing services to taxonomists for standard genome sequencing and annotation.</title>
        <authorList>
            <consortium name="The Broad Institute Genomics Platform"/>
            <consortium name="The Broad Institute Genome Sequencing Center for Infectious Disease"/>
            <person name="Wu L."/>
            <person name="Ma J."/>
        </authorList>
    </citation>
    <scope>NUCLEOTIDE SEQUENCE [LARGE SCALE GENOMIC DNA]</scope>
    <source>
        <strain evidence="7">ICMP 19430</strain>
    </source>
</reference>
<evidence type="ECO:0000256" key="5">
    <source>
        <dbReference type="SAM" id="Phobius"/>
    </source>
</evidence>
<feature type="transmembrane region" description="Helical" evidence="5">
    <location>
        <begin position="93"/>
        <end position="113"/>
    </location>
</feature>
<organism evidence="6 7">
    <name type="scientific">Rhodococcus daqingensis</name>
    <dbReference type="NCBI Taxonomy" id="2479363"/>
    <lineage>
        <taxon>Bacteria</taxon>
        <taxon>Bacillati</taxon>
        <taxon>Actinomycetota</taxon>
        <taxon>Actinomycetes</taxon>
        <taxon>Mycobacteriales</taxon>
        <taxon>Nocardiaceae</taxon>
        <taxon>Rhodococcus</taxon>
    </lineage>
</organism>
<evidence type="ECO:0000313" key="6">
    <source>
        <dbReference type="EMBL" id="MFC7449236.1"/>
    </source>
</evidence>
<comment type="caution">
    <text evidence="6">The sequence shown here is derived from an EMBL/GenBank/DDBJ whole genome shotgun (WGS) entry which is preliminary data.</text>
</comment>
<evidence type="ECO:0000313" key="7">
    <source>
        <dbReference type="Proteomes" id="UP001596484"/>
    </source>
</evidence>
<keyword evidence="2 5" id="KW-0812">Transmembrane</keyword>
<name>A0ABW2RZE0_9NOCA</name>
<comment type="subcellular location">
    <subcellularLocation>
        <location evidence="1">Membrane</location>
        <topology evidence="1">Multi-pass membrane protein</topology>
    </subcellularLocation>
</comment>
<dbReference type="InterPro" id="IPR032808">
    <property type="entry name" value="DoxX"/>
</dbReference>
<protein>
    <submittedName>
        <fullName evidence="6">DoxX family protein</fullName>
    </submittedName>
</protein>
<dbReference type="Proteomes" id="UP001596484">
    <property type="component" value="Unassembled WGS sequence"/>
</dbReference>
<evidence type="ECO:0000256" key="3">
    <source>
        <dbReference type="ARBA" id="ARBA00022989"/>
    </source>
</evidence>
<proteinExistence type="predicted"/>
<keyword evidence="4 5" id="KW-0472">Membrane</keyword>
<gene>
    <name evidence="6" type="ORF">ACFQS9_15185</name>
</gene>
<evidence type="ECO:0000256" key="1">
    <source>
        <dbReference type="ARBA" id="ARBA00004141"/>
    </source>
</evidence>
<dbReference type="Pfam" id="PF13564">
    <property type="entry name" value="DoxX_2"/>
    <property type="match status" value="1"/>
</dbReference>
<evidence type="ECO:0000256" key="2">
    <source>
        <dbReference type="ARBA" id="ARBA00022692"/>
    </source>
</evidence>
<evidence type="ECO:0000256" key="4">
    <source>
        <dbReference type="ARBA" id="ARBA00023136"/>
    </source>
</evidence>
<keyword evidence="3 5" id="KW-1133">Transmembrane helix</keyword>
<dbReference type="RefSeq" id="WP_378406038.1">
    <property type="nucleotide sequence ID" value="NZ_JBHTCS010000017.1"/>
</dbReference>
<sequence length="115" mass="11610">MFIAYAVIAVVLALALSMSAFLTFTRNEKLVGGFIELGVPDAWLPWLAVAKAAGAAGLLIGLVVPVIGVAAAIGVALYFVGAVIAHVRARDYAIAPAVVLGLAAVAAIVLRIATA</sequence>